<reference evidence="1" key="1">
    <citation type="submission" date="2010-05" db="EMBL/GenBank/DDBJ databases">
        <authorList>
            <person name="Muzny D."/>
            <person name="Qin X."/>
            <person name="Buhay C."/>
            <person name="Dugan-Rocha S."/>
            <person name="Ding Y."/>
            <person name="Chen G."/>
            <person name="Hawes A."/>
            <person name="Holder M."/>
            <person name="Jhangiani S."/>
            <person name="Johnson A."/>
            <person name="Khan Z."/>
            <person name="Li Z."/>
            <person name="Liu W."/>
            <person name="Liu X."/>
            <person name="Perez L."/>
            <person name="Shen H."/>
            <person name="Wang Q."/>
            <person name="Watt J."/>
            <person name="Xi L."/>
            <person name="Xin Y."/>
            <person name="Zhou J."/>
            <person name="Deng J."/>
            <person name="Jiang H."/>
            <person name="Liu Y."/>
            <person name="Qu J."/>
            <person name="Song X.-Z."/>
            <person name="Zhang L."/>
            <person name="Villasana D."/>
            <person name="Johnson A."/>
            <person name="Liu J."/>
            <person name="Liyanage D."/>
            <person name="Lorensuhewa L."/>
            <person name="Robinson T."/>
            <person name="Song A."/>
            <person name="Song B.-B."/>
            <person name="Dinh H."/>
            <person name="Thornton R."/>
            <person name="Coyle M."/>
            <person name="Francisco L."/>
            <person name="Jackson L."/>
            <person name="Javaid M."/>
            <person name="Korchina V."/>
            <person name="Kovar C."/>
            <person name="Mata R."/>
            <person name="Mathew T."/>
            <person name="Ngo R."/>
            <person name="Nguyen L."/>
            <person name="Nguyen N."/>
            <person name="Okwuonu G."/>
            <person name="Ongeri F."/>
            <person name="Pham C."/>
            <person name="Simmons D."/>
            <person name="Wilczek-Boney K."/>
            <person name="Hale W."/>
            <person name="Jakkamsetti A."/>
            <person name="Pham P."/>
            <person name="Ruth R."/>
            <person name="San Lucas F."/>
            <person name="Warren J."/>
            <person name="Zhang J."/>
            <person name="Zhao Z."/>
            <person name="Zhou C."/>
            <person name="Zhu D."/>
            <person name="Lee S."/>
            <person name="Bess C."/>
            <person name="Blankenburg K."/>
            <person name="Forbes L."/>
            <person name="Fu Q."/>
            <person name="Gubbala S."/>
            <person name="Hirani K."/>
            <person name="Jayaseelan J.C."/>
            <person name="Lara F."/>
            <person name="Munidasa M."/>
            <person name="Palculict T."/>
            <person name="Patil S."/>
            <person name="Pu L.-L."/>
            <person name="Saada N."/>
            <person name="Tang L."/>
            <person name="Weissenberger G."/>
            <person name="Zhu Y."/>
            <person name="Hemphill L."/>
            <person name="Shang Y."/>
            <person name="Youmans B."/>
            <person name="Ayvaz T."/>
            <person name="Ross M."/>
            <person name="Santibanez J."/>
            <person name="Aqrawi P."/>
            <person name="Gross S."/>
            <person name="Joshi V."/>
            <person name="Fowler G."/>
            <person name="Nazareth L."/>
            <person name="Reid J."/>
            <person name="Worley K."/>
            <person name="Petrosino J."/>
            <person name="Highlander S."/>
            <person name="Gibbs R."/>
        </authorList>
    </citation>
    <scope>NUCLEOTIDE SEQUENCE [LARGE SCALE GENOMIC DNA]</scope>
    <source>
        <strain evidence="1">MN8</strain>
    </source>
</reference>
<sequence>MLILKIKEINDKSVTYKYFPNNDENIKPGIIQMDIDSLEVINAEKSSLEKNTRDNYFIHAIDRIYINTSKGLFPESELVAWG</sequence>
<protein>
    <submittedName>
        <fullName evidence="1">Uncharacterized protein</fullName>
    </submittedName>
</protein>
<proteinExistence type="predicted"/>
<dbReference type="EMBL" id="ACJA02000004">
    <property type="protein sequence ID" value="EFH94816.1"/>
    <property type="molecule type" value="Genomic_DNA"/>
</dbReference>
<dbReference type="Proteomes" id="UP000003455">
    <property type="component" value="Chromosome"/>
</dbReference>
<comment type="caution">
    <text evidence="1">The sequence shown here is derived from an EMBL/GenBank/DDBJ whole genome shotgun (WGS) entry which is preliminary data.</text>
</comment>
<name>A0A0E1XGD4_STAAU</name>
<dbReference type="RefSeq" id="WP_000906224.1">
    <property type="nucleotide sequence ID" value="NZ_CM000952.1"/>
</dbReference>
<evidence type="ECO:0000313" key="1">
    <source>
        <dbReference type="EMBL" id="EFH94816.1"/>
    </source>
</evidence>
<organism evidence="1">
    <name type="scientific">Staphylococcus aureus subsp. aureus MN8</name>
    <dbReference type="NCBI Taxonomy" id="548470"/>
    <lineage>
        <taxon>Bacteria</taxon>
        <taxon>Bacillati</taxon>
        <taxon>Bacillota</taxon>
        <taxon>Bacilli</taxon>
        <taxon>Bacillales</taxon>
        <taxon>Staphylococcaceae</taxon>
        <taxon>Staphylococcus</taxon>
    </lineage>
</organism>
<accession>A0A0E1XGD4</accession>
<dbReference type="HOGENOM" id="CLU_194646_0_0_9"/>
<gene>
    <name evidence="1" type="ORF">HMPREF0769_12437</name>
</gene>
<dbReference type="AlphaFoldDB" id="A0A0E1XGD4"/>